<gene>
    <name evidence="10" type="ORF">HGR_13784</name>
</gene>
<accession>F3KWB9</accession>
<dbReference type="Proteomes" id="UP000016368">
    <property type="component" value="Unassembled WGS sequence"/>
</dbReference>
<evidence type="ECO:0000256" key="3">
    <source>
        <dbReference type="ARBA" id="ARBA00022475"/>
    </source>
</evidence>
<keyword evidence="7 8" id="KW-0472">Membrane</keyword>
<evidence type="ECO:0000256" key="8">
    <source>
        <dbReference type="SAM" id="Phobius"/>
    </source>
</evidence>
<dbReference type="PANTHER" id="PTHR30012">
    <property type="entry name" value="GENERAL SECRETION PATHWAY PROTEIN"/>
    <property type="match status" value="1"/>
</dbReference>
<keyword evidence="3" id="KW-1003">Cell membrane</keyword>
<dbReference type="InterPro" id="IPR018076">
    <property type="entry name" value="T2SS_GspF_dom"/>
</dbReference>
<reference evidence="10 11" key="1">
    <citation type="journal article" date="2011" name="EMBO J.">
        <title>Structural diversity of bacterial flagellar motors.</title>
        <authorList>
            <person name="Chen S."/>
            <person name="Beeby M."/>
            <person name="Murphy G.E."/>
            <person name="Leadbetter J.R."/>
            <person name="Hendrixson D.R."/>
            <person name="Briegel A."/>
            <person name="Li Z."/>
            <person name="Shi J."/>
            <person name="Tocheva E.I."/>
            <person name="Muller A."/>
            <person name="Dobro M.J."/>
            <person name="Jensen G.J."/>
        </authorList>
    </citation>
    <scope>NUCLEOTIDE SEQUENCE [LARGE SCALE GENOMIC DNA]</scope>
    <source>
        <strain evidence="10 11">ATCC 19624</strain>
    </source>
</reference>
<keyword evidence="5 8" id="KW-0812">Transmembrane</keyword>
<dbReference type="FunFam" id="1.20.81.30:FF:000001">
    <property type="entry name" value="Type II secretion system protein F"/>
    <property type="match status" value="1"/>
</dbReference>
<dbReference type="GO" id="GO:0015628">
    <property type="term" value="P:protein secretion by the type II secretion system"/>
    <property type="evidence" value="ECO:0007669"/>
    <property type="project" value="InterPro"/>
</dbReference>
<dbReference type="PRINTS" id="PR00812">
    <property type="entry name" value="BCTERIALGSPF"/>
</dbReference>
<feature type="transmembrane region" description="Helical" evidence="8">
    <location>
        <begin position="230"/>
        <end position="249"/>
    </location>
</feature>
<comment type="caution">
    <text evidence="10">The sequence shown here is derived from an EMBL/GenBank/DDBJ whole genome shotgun (WGS) entry which is preliminary data.</text>
</comment>
<keyword evidence="6 8" id="KW-1133">Transmembrane helix</keyword>
<feature type="transmembrane region" description="Helical" evidence="8">
    <location>
        <begin position="380"/>
        <end position="405"/>
    </location>
</feature>
<dbReference type="GO" id="GO:0005886">
    <property type="term" value="C:plasma membrane"/>
    <property type="evidence" value="ECO:0007669"/>
    <property type="project" value="UniProtKB-SubCell"/>
</dbReference>
<feature type="domain" description="Type II secretion system protein GspF" evidence="9">
    <location>
        <begin position="281"/>
        <end position="403"/>
    </location>
</feature>
<dbReference type="OrthoDB" id="9805682at2"/>
<dbReference type="EMBL" id="AEGR01000087">
    <property type="protein sequence ID" value="EGI75918.1"/>
    <property type="molecule type" value="Genomic_DNA"/>
</dbReference>
<organism evidence="10 11">
    <name type="scientific">Hylemonella gracilis ATCC 19624</name>
    <dbReference type="NCBI Taxonomy" id="887062"/>
    <lineage>
        <taxon>Bacteria</taxon>
        <taxon>Pseudomonadati</taxon>
        <taxon>Pseudomonadota</taxon>
        <taxon>Betaproteobacteria</taxon>
        <taxon>Burkholderiales</taxon>
        <taxon>Comamonadaceae</taxon>
        <taxon>Hylemonella</taxon>
    </lineage>
</organism>
<dbReference type="Pfam" id="PF00482">
    <property type="entry name" value="T2SSF"/>
    <property type="match status" value="2"/>
</dbReference>
<dbReference type="InterPro" id="IPR011850">
    <property type="entry name" value="T2SS_GspF"/>
</dbReference>
<dbReference type="NCBIfam" id="TIGR02120">
    <property type="entry name" value="GspF"/>
    <property type="match status" value="1"/>
</dbReference>
<evidence type="ECO:0000256" key="4">
    <source>
        <dbReference type="ARBA" id="ARBA00022519"/>
    </source>
</evidence>
<dbReference type="eggNOG" id="COG1459">
    <property type="taxonomic scope" value="Bacteria"/>
</dbReference>
<dbReference type="PANTHER" id="PTHR30012:SF0">
    <property type="entry name" value="TYPE II SECRETION SYSTEM PROTEIN F-RELATED"/>
    <property type="match status" value="1"/>
</dbReference>
<dbReference type="AlphaFoldDB" id="F3KWB9"/>
<evidence type="ECO:0000256" key="6">
    <source>
        <dbReference type="ARBA" id="ARBA00022989"/>
    </source>
</evidence>
<dbReference type="STRING" id="887062.HGR_13784"/>
<evidence type="ECO:0000256" key="2">
    <source>
        <dbReference type="ARBA" id="ARBA00005745"/>
    </source>
</evidence>
<evidence type="ECO:0000313" key="11">
    <source>
        <dbReference type="Proteomes" id="UP000016368"/>
    </source>
</evidence>
<feature type="transmembrane region" description="Helical" evidence="8">
    <location>
        <begin position="177"/>
        <end position="200"/>
    </location>
</feature>
<dbReference type="RefSeq" id="WP_006298860.1">
    <property type="nucleotide sequence ID" value="NZ_AEGR01000087.1"/>
</dbReference>
<comment type="subcellular location">
    <subcellularLocation>
        <location evidence="1">Cell inner membrane</location>
        <topology evidence="1">Multi-pass membrane protein</topology>
    </subcellularLocation>
</comment>
<evidence type="ECO:0000256" key="7">
    <source>
        <dbReference type="ARBA" id="ARBA00023136"/>
    </source>
</evidence>
<evidence type="ECO:0000256" key="1">
    <source>
        <dbReference type="ARBA" id="ARBA00004429"/>
    </source>
</evidence>
<evidence type="ECO:0000313" key="10">
    <source>
        <dbReference type="EMBL" id="EGI75918.1"/>
    </source>
</evidence>
<dbReference type="GO" id="GO:0015627">
    <property type="term" value="C:type II protein secretion system complex"/>
    <property type="evidence" value="ECO:0007669"/>
    <property type="project" value="InterPro"/>
</dbReference>
<comment type="similarity">
    <text evidence="2">Belongs to the GSP F family.</text>
</comment>
<dbReference type="Gene3D" id="1.20.81.30">
    <property type="entry name" value="Type II secretion system (T2SS), domain F"/>
    <property type="match status" value="2"/>
</dbReference>
<dbReference type="InterPro" id="IPR042094">
    <property type="entry name" value="T2SS_GspF_sf"/>
</dbReference>
<name>F3KWB9_9BURK</name>
<dbReference type="InterPro" id="IPR003004">
    <property type="entry name" value="GspF/PilC"/>
</dbReference>
<keyword evidence="4" id="KW-0997">Cell inner membrane</keyword>
<proteinExistence type="inferred from homology"/>
<keyword evidence="11" id="KW-1185">Reference proteome</keyword>
<protein>
    <submittedName>
        <fullName evidence="10">General secretion pathway protein F</fullName>
    </submittedName>
</protein>
<evidence type="ECO:0000256" key="5">
    <source>
        <dbReference type="ARBA" id="ARBA00022692"/>
    </source>
</evidence>
<sequence length="412" mass="43673">MPAYSYEAVDSDGRSQRGVLQADAARAARAQLRALGLTPLSVQAVGAGSASAAGQAGRFSWQRRVFNASQLAVWTRQLAGLVAAGLPLERALASLAQDLSQDSGSPEQQRLIAQLRDEVNGGSTFARALAQHPRTFDDSYVAVVSAGEQGGQLGQVLDRLADELDGQEVLRAKLMGAALYPLIVSGFSCVIVAFLLTYVVPQVANAFSSGNRALPALTVFMLGLSAFLRAWGWALLLLLAAAAVTVYALRQQEGPRRRMDALWLRLPVLGRLAVGYNAARFAATLALLANAGVPILRALQTAADTLHNRALRADAQTALHLVREGAPLAAALAAQRSFPGLLTVFARLGEQTGQLPAMLQRAAAQLGADVQRRALRLATLLEPLLIVGMGLVVMLIVLAVMMPIVELNQLVR</sequence>
<feature type="domain" description="Type II secretion system protein GspF" evidence="9">
    <location>
        <begin position="74"/>
        <end position="201"/>
    </location>
</feature>
<evidence type="ECO:0000259" key="9">
    <source>
        <dbReference type="Pfam" id="PF00482"/>
    </source>
</evidence>